<dbReference type="PATRIC" id="fig|883114.3.peg.830"/>
<evidence type="ECO:0000313" key="3">
    <source>
        <dbReference type="Proteomes" id="UP000004191"/>
    </source>
</evidence>
<dbReference type="InterPro" id="IPR017154">
    <property type="entry name" value="PC4-like"/>
</dbReference>
<dbReference type="Proteomes" id="UP000004191">
    <property type="component" value="Unassembled WGS sequence"/>
</dbReference>
<feature type="domain" description="Transcriptional coactivator p15 (PC4) C-terminal" evidence="1">
    <location>
        <begin position="20"/>
        <end position="67"/>
    </location>
</feature>
<dbReference type="PIRSF" id="PIRSF037246">
    <property type="entry name" value="UCP037246"/>
    <property type="match status" value="1"/>
</dbReference>
<dbReference type="STRING" id="883114.HMPREF9709_00840"/>
<reference evidence="2 3" key="1">
    <citation type="submission" date="2012-01" db="EMBL/GenBank/DDBJ databases">
        <title>The Genome Sequence of Helcococcus kunzii ATCC 51366.</title>
        <authorList>
            <consortium name="The Broad Institute Genome Sequencing Platform"/>
            <person name="Earl A."/>
            <person name="Ward D."/>
            <person name="Feldgarden M."/>
            <person name="Gevers D."/>
            <person name="Huys G."/>
            <person name="Young S.K."/>
            <person name="Zeng Q."/>
            <person name="Gargeya S."/>
            <person name="Fitzgerald M."/>
            <person name="Haas B."/>
            <person name="Abouelleil A."/>
            <person name="Alvarado L."/>
            <person name="Arachchi H.M."/>
            <person name="Berlin A."/>
            <person name="Chapman S.B."/>
            <person name="Gearin G."/>
            <person name="Goldberg J."/>
            <person name="Griggs A."/>
            <person name="Gujja S."/>
            <person name="Hansen M."/>
            <person name="Heiman D."/>
            <person name="Howarth C."/>
            <person name="Larimer J."/>
            <person name="Lui A."/>
            <person name="MacDonald P.J.P."/>
            <person name="McCowen C."/>
            <person name="Montmayeur A."/>
            <person name="Murphy C."/>
            <person name="Neiman D."/>
            <person name="Pearson M."/>
            <person name="Priest M."/>
            <person name="Roberts A."/>
            <person name="Saif S."/>
            <person name="Shea T."/>
            <person name="Sisk P."/>
            <person name="Stolte C."/>
            <person name="Sykes S."/>
            <person name="Wortman J."/>
            <person name="Nusbaum C."/>
            <person name="Birren B."/>
        </authorList>
    </citation>
    <scope>NUCLEOTIDE SEQUENCE [LARGE SCALE GENOMIC DNA]</scope>
    <source>
        <strain evidence="2 3">ATCC 51366</strain>
    </source>
</reference>
<comment type="caution">
    <text evidence="2">The sequence shown here is derived from an EMBL/GenBank/DDBJ whole genome shotgun (WGS) entry which is preliminary data.</text>
</comment>
<dbReference type="GeneID" id="96998837"/>
<name>H3NNC9_9FIRM</name>
<keyword evidence="3" id="KW-1185">Reference proteome</keyword>
<gene>
    <name evidence="2" type="ORF">HMPREF9709_00840</name>
</gene>
<evidence type="ECO:0000259" key="1">
    <source>
        <dbReference type="Pfam" id="PF02229"/>
    </source>
</evidence>
<dbReference type="Pfam" id="PF02229">
    <property type="entry name" value="PC4"/>
    <property type="match status" value="1"/>
</dbReference>
<dbReference type="EMBL" id="AGEI01000021">
    <property type="protein sequence ID" value="EHR33904.1"/>
    <property type="molecule type" value="Genomic_DNA"/>
</dbReference>
<dbReference type="RefSeq" id="WP_005398236.1">
    <property type="nucleotide sequence ID" value="NZ_JH601088.1"/>
</dbReference>
<evidence type="ECO:0000313" key="2">
    <source>
        <dbReference type="EMBL" id="EHR33904.1"/>
    </source>
</evidence>
<dbReference type="OrthoDB" id="7067273at2"/>
<dbReference type="eggNOG" id="COG4443">
    <property type="taxonomic scope" value="Bacteria"/>
</dbReference>
<protein>
    <recommendedName>
        <fullName evidence="1">Transcriptional coactivator p15 (PC4) C-terminal domain-containing protein</fullName>
    </recommendedName>
</protein>
<accession>H3NNC9</accession>
<proteinExistence type="predicted"/>
<sequence>MAELKFEIVENLGVLSTNAKGWRKELNLVSWNERDAKYDLREWNEDHTRMSKGITFTEEEAKVLKEILIDEFENN</sequence>
<organism evidence="2 3">
    <name type="scientific">Helcococcus kunzii ATCC 51366</name>
    <dbReference type="NCBI Taxonomy" id="883114"/>
    <lineage>
        <taxon>Bacteria</taxon>
        <taxon>Bacillati</taxon>
        <taxon>Bacillota</taxon>
        <taxon>Tissierellia</taxon>
        <taxon>Tissierellales</taxon>
        <taxon>Peptoniphilaceae</taxon>
        <taxon>Helcococcus</taxon>
    </lineage>
</organism>
<dbReference type="Gene3D" id="2.30.31.70">
    <property type="match status" value="1"/>
</dbReference>
<dbReference type="InterPro" id="IPR003173">
    <property type="entry name" value="PC4_C"/>
</dbReference>
<dbReference type="GO" id="GO:0003677">
    <property type="term" value="F:DNA binding"/>
    <property type="evidence" value="ECO:0007669"/>
    <property type="project" value="InterPro"/>
</dbReference>
<dbReference type="HOGENOM" id="CLU_180137_1_0_9"/>
<dbReference type="GO" id="GO:0006355">
    <property type="term" value="P:regulation of DNA-templated transcription"/>
    <property type="evidence" value="ECO:0007669"/>
    <property type="project" value="InterPro"/>
</dbReference>
<dbReference type="AlphaFoldDB" id="H3NNC9"/>